<dbReference type="PANTHER" id="PTHR21015">
    <property type="entry name" value="UDP-N-ACETYLGLUCOSAMINE--N-ACETYLMURAMYL-(PENTAPEPTIDE) PYROPHOSPHORYL-UNDECAPRENOL N-ACETYLGLUCOSAMINE TRANSFERASE 1"/>
    <property type="match status" value="1"/>
</dbReference>
<comment type="catalytic activity">
    <reaction evidence="10">
        <text>di-trans,octa-cis-undecaprenyl diphospho-N-acetyl-alpha-D-muramoyl-L-alanyl-D-glutamyl-meso-2,6-diaminopimeloyl-D-alanyl-D-alanine + UDP-N-acetyl-alpha-D-glucosamine = di-trans,octa-cis-undecaprenyl diphospho-[N-acetyl-alpha-D-glucosaminyl-(1-&gt;4)]-N-acetyl-alpha-D-muramoyl-L-alanyl-D-glutamyl-meso-2,6-diaminopimeloyl-D-alanyl-D-alanine + UDP + H(+)</text>
        <dbReference type="Rhea" id="RHEA:31227"/>
        <dbReference type="ChEBI" id="CHEBI:15378"/>
        <dbReference type="ChEBI" id="CHEBI:57705"/>
        <dbReference type="ChEBI" id="CHEBI:58223"/>
        <dbReference type="ChEBI" id="CHEBI:61387"/>
        <dbReference type="ChEBI" id="CHEBI:61388"/>
        <dbReference type="EC" id="2.4.1.227"/>
    </reaction>
</comment>
<dbReference type="EMBL" id="BJWI01000007">
    <property type="protein sequence ID" value="GEM01273.1"/>
    <property type="molecule type" value="Genomic_DNA"/>
</dbReference>
<dbReference type="EMBL" id="FOXC01000006">
    <property type="protein sequence ID" value="SFP13093.1"/>
    <property type="molecule type" value="Genomic_DNA"/>
</dbReference>
<keyword evidence="7 10" id="KW-0472">Membrane</keyword>
<evidence type="ECO:0000256" key="4">
    <source>
        <dbReference type="ARBA" id="ARBA00022679"/>
    </source>
</evidence>
<keyword evidence="8 10" id="KW-0131">Cell cycle</keyword>
<evidence type="ECO:0000313" key="13">
    <source>
        <dbReference type="EMBL" id="GEM01273.1"/>
    </source>
</evidence>
<evidence type="ECO:0000313" key="14">
    <source>
        <dbReference type="EMBL" id="SFP13093.1"/>
    </source>
</evidence>
<dbReference type="Pfam" id="PF04101">
    <property type="entry name" value="Glyco_tran_28_C"/>
    <property type="match status" value="1"/>
</dbReference>
<comment type="function">
    <text evidence="10">Cell wall formation. Catalyzes the transfer of a GlcNAc subunit on undecaprenyl-pyrophosphoryl-MurNAc-pentapeptide (lipid intermediate I) to form undecaprenyl-pyrophosphoryl-MurNAc-(pentapeptide)GlcNAc (lipid intermediate II).</text>
</comment>
<evidence type="ECO:0000256" key="10">
    <source>
        <dbReference type="HAMAP-Rule" id="MF_00033"/>
    </source>
</evidence>
<dbReference type="Pfam" id="PF03033">
    <property type="entry name" value="Glyco_transf_28"/>
    <property type="match status" value="1"/>
</dbReference>
<keyword evidence="9 10" id="KW-0961">Cell wall biogenesis/degradation</keyword>
<dbReference type="GO" id="GO:0009252">
    <property type="term" value="P:peptidoglycan biosynthetic process"/>
    <property type="evidence" value="ECO:0007669"/>
    <property type="project" value="UniProtKB-UniRule"/>
</dbReference>
<dbReference type="SUPFAM" id="SSF53756">
    <property type="entry name" value="UDP-Glycosyltransferase/glycogen phosphorylase"/>
    <property type="match status" value="1"/>
</dbReference>
<keyword evidence="4 10" id="KW-0808">Transferase</keyword>
<dbReference type="Proteomes" id="UP000242243">
    <property type="component" value="Unassembled WGS sequence"/>
</dbReference>
<dbReference type="GO" id="GO:0005886">
    <property type="term" value="C:plasma membrane"/>
    <property type="evidence" value="ECO:0007669"/>
    <property type="project" value="UniProtKB-SubCell"/>
</dbReference>
<feature type="domain" description="Glycosyltransferase family 28 N-terminal" evidence="11">
    <location>
        <begin position="10"/>
        <end position="148"/>
    </location>
</feature>
<evidence type="ECO:0000256" key="2">
    <source>
        <dbReference type="ARBA" id="ARBA00022618"/>
    </source>
</evidence>
<keyword evidence="6 10" id="KW-0573">Peptidoglycan synthesis</keyword>
<accession>A0A1I5MU60</accession>
<reference evidence="13 16" key="2">
    <citation type="submission" date="2019-07" db="EMBL/GenBank/DDBJ databases">
        <title>Whole genome shotgun sequence of Halolactibacillus halophilus NBRC 100868.</title>
        <authorList>
            <person name="Hosoyama A."/>
            <person name="Uohara A."/>
            <person name="Ohji S."/>
            <person name="Ichikawa N."/>
        </authorList>
    </citation>
    <scope>NUCLEOTIDE SEQUENCE [LARGE SCALE GENOMIC DNA]</scope>
    <source>
        <strain evidence="13 16">NBRC 100868</strain>
    </source>
</reference>
<dbReference type="STRING" id="306540.SAMN05421839_106101"/>
<organism evidence="14 15">
    <name type="scientific">Halolactibacillus halophilus</name>
    <dbReference type="NCBI Taxonomy" id="306540"/>
    <lineage>
        <taxon>Bacteria</taxon>
        <taxon>Bacillati</taxon>
        <taxon>Bacillota</taxon>
        <taxon>Bacilli</taxon>
        <taxon>Bacillales</taxon>
        <taxon>Bacillaceae</taxon>
        <taxon>Halolactibacillus</taxon>
    </lineage>
</organism>
<dbReference type="GO" id="GO:0050511">
    <property type="term" value="F:undecaprenyldiphospho-muramoylpentapeptide beta-N-acetylglucosaminyltransferase activity"/>
    <property type="evidence" value="ECO:0007669"/>
    <property type="project" value="UniProtKB-UniRule"/>
</dbReference>
<keyword evidence="2 10" id="KW-0132">Cell division</keyword>
<dbReference type="GO" id="GO:0051301">
    <property type="term" value="P:cell division"/>
    <property type="evidence" value="ECO:0007669"/>
    <property type="project" value="UniProtKB-KW"/>
</dbReference>
<name>A0A1I5MU60_9BACI</name>
<dbReference type="NCBIfam" id="NF009102">
    <property type="entry name" value="PRK12446.1"/>
    <property type="match status" value="1"/>
</dbReference>
<feature type="binding site" evidence="10">
    <location>
        <position position="171"/>
    </location>
    <ligand>
        <name>UDP-N-acetyl-alpha-D-glucosamine</name>
        <dbReference type="ChEBI" id="CHEBI:57705"/>
    </ligand>
</feature>
<dbReference type="OrthoDB" id="9808936at2"/>
<proteinExistence type="inferred from homology"/>
<comment type="caution">
    <text evidence="10">Lacks conserved residue(s) required for the propagation of feature annotation.</text>
</comment>
<dbReference type="PANTHER" id="PTHR21015:SF27">
    <property type="entry name" value="UDP-N-ACETYLGLUCOSAMINE--N-ACETYLMURAMYL-(PENTAPEPTIDE) PYROPHOSPHORYL-UNDECAPRENOL N-ACETYLGLUCOSAMINE TRANSFERASE"/>
    <property type="match status" value="1"/>
</dbReference>
<reference evidence="14 15" key="1">
    <citation type="submission" date="2016-10" db="EMBL/GenBank/DDBJ databases">
        <authorList>
            <person name="de Groot N.N."/>
        </authorList>
    </citation>
    <scope>NUCLEOTIDE SEQUENCE [LARGE SCALE GENOMIC DNA]</scope>
    <source>
        <strain evidence="14 15">DSM 17073</strain>
    </source>
</reference>
<sequence>MKKQTLNKQILLTGGGTAGHVMVNLALIPLLKEAGYHIDYIGSYDGIEKDLISPIEGVTYHAISTGKYRRYRSIENIKDPFKVLNGIRQSVQLIHKLKPTIIFSKGGFVSVPVLIAAKLTRTPAVIHESDLTPGLANKIAMPFAKKILVTFEETLKYVDEKKAAFIGAVVRPELFEGSKQQACQLLDFNPNEPILLVMGGSTGAKHLNEFIRSQLEVLTKKYQVIHLTGRGLMDESITHPRYRQFDYVKAELNDLLTSADVIVSRAGANAIFEFLALKKPMLLIPLPKRVSRGDQVLNAQVFEQAGFAKVLDEDELSATTFFETLTQIEQETPEIKARMAKRDAKDAIHHVLETIRAHEKHESS</sequence>
<dbReference type="UniPathway" id="UPA00219"/>
<comment type="pathway">
    <text evidence="10">Cell wall biogenesis; peptidoglycan biosynthesis.</text>
</comment>
<dbReference type="Proteomes" id="UP000321547">
    <property type="component" value="Unassembled WGS sequence"/>
</dbReference>
<dbReference type="EC" id="2.4.1.227" evidence="10"/>
<protein>
    <recommendedName>
        <fullName evidence="10">UDP-N-acetylglucosamine--N-acetylmuramyl-(pentapeptide) pyrophosphoryl-undecaprenol N-acetylglucosamine transferase</fullName>
        <ecNumber evidence="10">2.4.1.227</ecNumber>
    </recommendedName>
    <alternativeName>
        <fullName evidence="10">Undecaprenyl-PP-MurNAc-pentapeptide-UDPGlcNAc GlcNAc transferase</fullName>
    </alternativeName>
</protein>
<evidence type="ECO:0000256" key="6">
    <source>
        <dbReference type="ARBA" id="ARBA00022984"/>
    </source>
</evidence>
<dbReference type="InterPro" id="IPR006009">
    <property type="entry name" value="GlcNAc_MurG"/>
</dbReference>
<evidence type="ECO:0000313" key="16">
    <source>
        <dbReference type="Proteomes" id="UP000321547"/>
    </source>
</evidence>
<evidence type="ECO:0000259" key="11">
    <source>
        <dbReference type="Pfam" id="PF03033"/>
    </source>
</evidence>
<comment type="subcellular location">
    <subcellularLocation>
        <location evidence="10">Cell membrane</location>
        <topology evidence="10">Peripheral membrane protein</topology>
        <orientation evidence="10">Cytoplasmic side</orientation>
    </subcellularLocation>
</comment>
<keyword evidence="5 10" id="KW-0133">Cell shape</keyword>
<evidence type="ECO:0000256" key="5">
    <source>
        <dbReference type="ARBA" id="ARBA00022960"/>
    </source>
</evidence>
<dbReference type="InterPro" id="IPR004276">
    <property type="entry name" value="GlycoTrans_28_N"/>
</dbReference>
<evidence type="ECO:0000256" key="7">
    <source>
        <dbReference type="ARBA" id="ARBA00023136"/>
    </source>
</evidence>
<dbReference type="AlphaFoldDB" id="A0A1I5MU60"/>
<feature type="domain" description="Glycosyl transferase family 28 C-terminal" evidence="12">
    <location>
        <begin position="195"/>
        <end position="349"/>
    </location>
</feature>
<evidence type="ECO:0000256" key="8">
    <source>
        <dbReference type="ARBA" id="ARBA00023306"/>
    </source>
</evidence>
<evidence type="ECO:0000313" key="15">
    <source>
        <dbReference type="Proteomes" id="UP000242243"/>
    </source>
</evidence>
<keyword evidence="16" id="KW-1185">Reference proteome</keyword>
<evidence type="ECO:0000259" key="12">
    <source>
        <dbReference type="Pfam" id="PF04101"/>
    </source>
</evidence>
<dbReference type="NCBIfam" id="TIGR01133">
    <property type="entry name" value="murG"/>
    <property type="match status" value="1"/>
</dbReference>
<keyword evidence="3 10" id="KW-0328">Glycosyltransferase</keyword>
<dbReference type="GO" id="GO:0005975">
    <property type="term" value="P:carbohydrate metabolic process"/>
    <property type="evidence" value="ECO:0007669"/>
    <property type="project" value="InterPro"/>
</dbReference>
<dbReference type="Gene3D" id="3.40.50.2000">
    <property type="entry name" value="Glycogen Phosphorylase B"/>
    <property type="match status" value="2"/>
</dbReference>
<evidence type="ECO:0000256" key="9">
    <source>
        <dbReference type="ARBA" id="ARBA00023316"/>
    </source>
</evidence>
<dbReference type="GO" id="GO:0071555">
    <property type="term" value="P:cell wall organization"/>
    <property type="evidence" value="ECO:0007669"/>
    <property type="project" value="UniProtKB-KW"/>
</dbReference>
<gene>
    <name evidence="10" type="primary">murG</name>
    <name evidence="13" type="synonym">murG2</name>
    <name evidence="13" type="ORF">HHA03_08050</name>
    <name evidence="14" type="ORF">SAMN05421839_106101</name>
</gene>
<feature type="binding site" evidence="10">
    <location>
        <position position="295"/>
    </location>
    <ligand>
        <name>UDP-N-acetyl-alpha-D-glucosamine</name>
        <dbReference type="ChEBI" id="CHEBI:57705"/>
    </ligand>
</feature>
<keyword evidence="1 10" id="KW-1003">Cell membrane</keyword>
<dbReference type="GO" id="GO:0008360">
    <property type="term" value="P:regulation of cell shape"/>
    <property type="evidence" value="ECO:0007669"/>
    <property type="project" value="UniProtKB-KW"/>
</dbReference>
<dbReference type="InterPro" id="IPR007235">
    <property type="entry name" value="Glyco_trans_28_C"/>
</dbReference>
<dbReference type="RefSeq" id="WP_089830601.1">
    <property type="nucleotide sequence ID" value="NZ_BJWI01000007.1"/>
</dbReference>
<feature type="binding site" evidence="10">
    <location>
        <position position="201"/>
    </location>
    <ligand>
        <name>UDP-N-acetyl-alpha-D-glucosamine</name>
        <dbReference type="ChEBI" id="CHEBI:57705"/>
    </ligand>
</feature>
<dbReference type="HAMAP" id="MF_00033">
    <property type="entry name" value="MurG"/>
    <property type="match status" value="1"/>
</dbReference>
<evidence type="ECO:0000256" key="1">
    <source>
        <dbReference type="ARBA" id="ARBA00022475"/>
    </source>
</evidence>
<comment type="similarity">
    <text evidence="10">Belongs to the glycosyltransferase 28 family. MurG subfamily.</text>
</comment>
<dbReference type="CDD" id="cd03785">
    <property type="entry name" value="GT28_MurG"/>
    <property type="match status" value="1"/>
</dbReference>
<feature type="binding site" evidence="10">
    <location>
        <begin position="17"/>
        <end position="19"/>
    </location>
    <ligand>
        <name>UDP-N-acetyl-alpha-D-glucosamine</name>
        <dbReference type="ChEBI" id="CHEBI:57705"/>
    </ligand>
</feature>
<evidence type="ECO:0000256" key="3">
    <source>
        <dbReference type="ARBA" id="ARBA00022676"/>
    </source>
</evidence>